<dbReference type="AlphaFoldDB" id="A0A4S3M2X4"/>
<comment type="similarity">
    <text evidence="1">Belongs to the DinB family.</text>
</comment>
<comment type="caution">
    <text evidence="4">The sequence shown here is derived from an EMBL/GenBank/DDBJ whole genome shotgun (WGS) entry which is preliminary data.</text>
</comment>
<dbReference type="Gene3D" id="1.20.120.450">
    <property type="entry name" value="dinb family like domain"/>
    <property type="match status" value="1"/>
</dbReference>
<dbReference type="Pfam" id="PF05163">
    <property type="entry name" value="DinB"/>
    <property type="match status" value="1"/>
</dbReference>
<sequence length="173" mass="19974">MSKFSLLTLIIILSMNISGYSQKAEVKAAFLEKWNNSSAYLIEMAEQIPDSSMEYRPTSRQMTIREQLLHIRSNMLWLGDTYFNTNDVKSPNKENPSSKQELVLALKESFKRVATLVEASDPARLQEEVEFFAGPKTRLQILNLLQDHVTHHRGQLIVYMNLLNIEPPRYSGW</sequence>
<dbReference type="GO" id="GO:0046872">
    <property type="term" value="F:metal ion binding"/>
    <property type="evidence" value="ECO:0007669"/>
    <property type="project" value="UniProtKB-KW"/>
</dbReference>
<gene>
    <name evidence="4" type="ORF">E7Z59_03545</name>
</gene>
<reference evidence="4 5" key="1">
    <citation type="submission" date="2019-04" db="EMBL/GenBank/DDBJ databases">
        <title>Draft genome sequence of Robertkochia marina CC-AMO-30D.</title>
        <authorList>
            <person name="Hameed A."/>
            <person name="Lin S.-Y."/>
            <person name="Shahina M."/>
            <person name="Lai W.-A."/>
            <person name="Young C.-C."/>
        </authorList>
    </citation>
    <scope>NUCLEOTIDE SEQUENCE [LARGE SCALE GENOMIC DNA]</scope>
    <source>
        <strain evidence="4 5">CC-AMO-30D</strain>
    </source>
</reference>
<dbReference type="InterPro" id="IPR034660">
    <property type="entry name" value="DinB/YfiT-like"/>
</dbReference>
<feature type="binding site" evidence="3">
    <location>
        <position position="152"/>
    </location>
    <ligand>
        <name>a divalent metal cation</name>
        <dbReference type="ChEBI" id="CHEBI:60240"/>
    </ligand>
</feature>
<evidence type="ECO:0000313" key="5">
    <source>
        <dbReference type="Proteomes" id="UP000305939"/>
    </source>
</evidence>
<evidence type="ECO:0000256" key="2">
    <source>
        <dbReference type="ARBA" id="ARBA00022723"/>
    </source>
</evidence>
<dbReference type="Proteomes" id="UP000305939">
    <property type="component" value="Unassembled WGS sequence"/>
</dbReference>
<organism evidence="4 5">
    <name type="scientific">Robertkochia marina</name>
    <dbReference type="NCBI Taxonomy" id="1227945"/>
    <lineage>
        <taxon>Bacteria</taxon>
        <taxon>Pseudomonadati</taxon>
        <taxon>Bacteroidota</taxon>
        <taxon>Flavobacteriia</taxon>
        <taxon>Flavobacteriales</taxon>
        <taxon>Flavobacteriaceae</taxon>
        <taxon>Robertkochia</taxon>
    </lineage>
</organism>
<keyword evidence="2 3" id="KW-0479">Metal-binding</keyword>
<evidence type="ECO:0000256" key="3">
    <source>
        <dbReference type="PIRSR" id="PIRSR607837-1"/>
    </source>
</evidence>
<dbReference type="InterPro" id="IPR007837">
    <property type="entry name" value="DinB"/>
</dbReference>
<accession>A0A4S3M2X4</accession>
<dbReference type="OrthoDB" id="119432at2"/>
<evidence type="ECO:0000313" key="4">
    <source>
        <dbReference type="EMBL" id="THD69413.1"/>
    </source>
</evidence>
<keyword evidence="5" id="KW-1185">Reference proteome</keyword>
<feature type="binding site" evidence="3">
    <location>
        <position position="70"/>
    </location>
    <ligand>
        <name>a divalent metal cation</name>
        <dbReference type="ChEBI" id="CHEBI:60240"/>
    </ligand>
</feature>
<evidence type="ECO:0000256" key="1">
    <source>
        <dbReference type="ARBA" id="ARBA00008635"/>
    </source>
</evidence>
<protein>
    <submittedName>
        <fullName evidence="4">DinB family protein</fullName>
    </submittedName>
</protein>
<dbReference type="SUPFAM" id="SSF109854">
    <property type="entry name" value="DinB/YfiT-like putative metalloenzymes"/>
    <property type="match status" value="1"/>
</dbReference>
<dbReference type="RefSeq" id="WP_136334903.1">
    <property type="nucleotide sequence ID" value="NZ_QXMP01000001.1"/>
</dbReference>
<feature type="binding site" evidence="3">
    <location>
        <position position="148"/>
    </location>
    <ligand>
        <name>a divalent metal cation</name>
        <dbReference type="ChEBI" id="CHEBI:60240"/>
    </ligand>
</feature>
<dbReference type="EMBL" id="SSMC01000001">
    <property type="protein sequence ID" value="THD69413.1"/>
    <property type="molecule type" value="Genomic_DNA"/>
</dbReference>
<proteinExistence type="inferred from homology"/>
<name>A0A4S3M2X4_9FLAO</name>